<evidence type="ECO:0000313" key="1">
    <source>
        <dbReference type="EMBL" id="MBA2225956.1"/>
    </source>
</evidence>
<sequence>MPRWTILGIGGIWPLLSAGCAHTWDALTSQRFRDAPFATLRHLIQPEDSVAVLLADPPRSGDERASAWQRLSAERFHQCAPEQQVQLWHMLQHDATREASPWVRLSAIQALGRLPDPRTVGVLITAYHQADGYPEGYLPPTTASPHNSAVNTGTSAGRLPTRVGHDPLLALSGPRGFPPEWSNAIRCRALEALGQTQSVEAVRFLAAVAGAYPDNAVPGADERDVRLAAIRALSRCRQPEAVEALFQVLKNNTHSTDTALLHRTHEGLVRLTGRDLPPDPQSWQEVLQAGVTLAPEPAWWEEAADKVVQAVRWLR</sequence>
<keyword evidence="2" id="KW-1185">Reference proteome</keyword>
<dbReference type="SMART" id="SM00567">
    <property type="entry name" value="EZ_HEAT"/>
    <property type="match status" value="3"/>
</dbReference>
<dbReference type="PROSITE" id="PS51257">
    <property type="entry name" value="PROKAR_LIPOPROTEIN"/>
    <property type="match status" value="1"/>
</dbReference>
<protein>
    <submittedName>
        <fullName evidence="1">HEAT repeat domain-containing protein</fullName>
    </submittedName>
</protein>
<proteinExistence type="predicted"/>
<dbReference type="Proteomes" id="UP000542342">
    <property type="component" value="Unassembled WGS sequence"/>
</dbReference>
<evidence type="ECO:0000313" key="2">
    <source>
        <dbReference type="Proteomes" id="UP000542342"/>
    </source>
</evidence>
<dbReference type="RefSeq" id="WP_194537380.1">
    <property type="nucleotide sequence ID" value="NZ_JACEFB010000003.1"/>
</dbReference>
<accession>A0A7V8VDH7</accession>
<dbReference type="AlphaFoldDB" id="A0A7V8VDH7"/>
<comment type="caution">
    <text evidence="1">The sequence shown here is derived from an EMBL/GenBank/DDBJ whole genome shotgun (WGS) entry which is preliminary data.</text>
</comment>
<reference evidence="1 2" key="1">
    <citation type="submission" date="2020-07" db="EMBL/GenBank/DDBJ databases">
        <title>Thermogemmata thermophila gen. nov., sp. nov., a novel moderate thermophilic planctomycete from a Kamchatka hot spring.</title>
        <authorList>
            <person name="Elcheninov A.G."/>
            <person name="Podosokorskaya O.A."/>
            <person name="Kovaleva O.L."/>
            <person name="Novikov A."/>
            <person name="Bonch-Osmolovskaya E.A."/>
            <person name="Toshchakov S.V."/>
            <person name="Kublanov I.V."/>
        </authorList>
    </citation>
    <scope>NUCLEOTIDE SEQUENCE [LARGE SCALE GENOMIC DNA]</scope>
    <source>
        <strain evidence="1 2">2918</strain>
    </source>
</reference>
<dbReference type="EMBL" id="JACEFB010000003">
    <property type="protein sequence ID" value="MBA2225956.1"/>
    <property type="molecule type" value="Genomic_DNA"/>
</dbReference>
<gene>
    <name evidence="1" type="ORF">H0921_07255</name>
</gene>
<organism evidence="1 2">
    <name type="scientific">Thermogemmata fonticola</name>
    <dbReference type="NCBI Taxonomy" id="2755323"/>
    <lineage>
        <taxon>Bacteria</taxon>
        <taxon>Pseudomonadati</taxon>
        <taxon>Planctomycetota</taxon>
        <taxon>Planctomycetia</taxon>
        <taxon>Gemmatales</taxon>
        <taxon>Gemmataceae</taxon>
        <taxon>Thermogemmata</taxon>
    </lineage>
</organism>
<dbReference type="Pfam" id="PF03130">
    <property type="entry name" value="HEAT_PBS"/>
    <property type="match status" value="2"/>
</dbReference>
<dbReference type="InterPro" id="IPR004155">
    <property type="entry name" value="PBS_lyase_HEAT"/>
</dbReference>
<name>A0A7V8VDH7_9BACT</name>
<dbReference type="Gene3D" id="1.25.10.10">
    <property type="entry name" value="Leucine-rich Repeat Variant"/>
    <property type="match status" value="2"/>
</dbReference>
<dbReference type="InterPro" id="IPR011989">
    <property type="entry name" value="ARM-like"/>
</dbReference>